<organism evidence="2 3">
    <name type="scientific">Rhodotorula taiwanensis</name>
    <dbReference type="NCBI Taxonomy" id="741276"/>
    <lineage>
        <taxon>Eukaryota</taxon>
        <taxon>Fungi</taxon>
        <taxon>Dikarya</taxon>
        <taxon>Basidiomycota</taxon>
        <taxon>Pucciniomycotina</taxon>
        <taxon>Microbotryomycetes</taxon>
        <taxon>Sporidiobolales</taxon>
        <taxon>Sporidiobolaceae</taxon>
        <taxon>Rhodotorula</taxon>
    </lineage>
</organism>
<reference evidence="2 3" key="1">
    <citation type="journal article" date="2018" name="Front. Microbiol.">
        <title>Prospects for Fungal Bioremediation of Acidic Radioactive Waste Sites: Characterization and Genome Sequence of Rhodotorula taiwanensis MD1149.</title>
        <authorList>
            <person name="Tkavc R."/>
            <person name="Matrosova V.Y."/>
            <person name="Grichenko O.E."/>
            <person name="Gostincar C."/>
            <person name="Volpe R.P."/>
            <person name="Klimenkova P."/>
            <person name="Gaidamakova E.K."/>
            <person name="Zhou C.E."/>
            <person name="Stewart B.J."/>
            <person name="Lyman M.G."/>
            <person name="Malfatti S.A."/>
            <person name="Rubinfeld B."/>
            <person name="Courtot M."/>
            <person name="Singh J."/>
            <person name="Dalgard C.L."/>
            <person name="Hamilton T."/>
            <person name="Frey K.G."/>
            <person name="Gunde-Cimerman N."/>
            <person name="Dugan L."/>
            <person name="Daly M.J."/>
        </authorList>
    </citation>
    <scope>NUCLEOTIDE SEQUENCE [LARGE SCALE GENOMIC DNA]</scope>
    <source>
        <strain evidence="2 3">MD1149</strain>
    </source>
</reference>
<accession>A0A2S5BGK8</accession>
<evidence type="ECO:0000313" key="2">
    <source>
        <dbReference type="EMBL" id="POY75906.1"/>
    </source>
</evidence>
<dbReference type="Proteomes" id="UP000237144">
    <property type="component" value="Unassembled WGS sequence"/>
</dbReference>
<keyword evidence="3" id="KW-1185">Reference proteome</keyword>
<dbReference type="AlphaFoldDB" id="A0A2S5BGK8"/>
<feature type="region of interest" description="Disordered" evidence="1">
    <location>
        <begin position="610"/>
        <end position="632"/>
    </location>
</feature>
<protein>
    <submittedName>
        <fullName evidence="2">Uncharacterized protein</fullName>
    </submittedName>
</protein>
<name>A0A2S5BGK8_9BASI</name>
<feature type="compositionally biased region" description="Basic and acidic residues" evidence="1">
    <location>
        <begin position="612"/>
        <end position="621"/>
    </location>
</feature>
<gene>
    <name evidence="2" type="ORF">BMF94_0989</name>
</gene>
<sequence>MPPRKAKRKRTDVLVAPWATRAHSAYIHDLDAAEGLAADYEKPAELELTLTVRDPTLEYPPPAEDADPRLKRIYHRTCDAFPPNSPFARVPQQPRRCQGAQVVNTAAARLGDGSFSCRDLYMGRIETVTRTTFDLVPSPEEAKEAILDREAPFVILSSVDDANNFKLMHGDGRHYYLAMAQGKSYLAEHEQTAVLLTLSGPTDADAITVLFTPESWRDDFAYLRSYAVQLAPDWRYNGPAQMRKQLDASSSYSPELGKALHQILAPRLGAAEPSSFALDQLDPAFARPLARALDQQLFKSLPPVRQTTAGEPHLLDVKRSIELPLVNTILQTPLLEAVRQTEAFVQLVPYERSGSTKLIGGYVRLLPKNTRYEAFTAAHCGLFAPSPPGSPATPLRYEPKQGRLATTYDESVYYERGTSKDGGHMYYELGLLGAHGQVGAVDAGSFFYDTSTHRVTPLNQHGTFFDTTISLDSVLKSSSLMNNILILRACFRIIDSEAATEDTWAVKMNPSYAPPKLNWDPASALSEYAHLYELILDSPLPAFPKAWPDFARTIEDETASMSSGSVAPGLVAFLLESAATKLGPDQIKVLQEEHSYETRVAAARNGVMSRRNQREFDKNAGDRGSVFDELQE</sequence>
<evidence type="ECO:0000256" key="1">
    <source>
        <dbReference type="SAM" id="MobiDB-lite"/>
    </source>
</evidence>
<proteinExistence type="predicted"/>
<dbReference type="EMBL" id="PJQD01000009">
    <property type="protein sequence ID" value="POY75906.1"/>
    <property type="molecule type" value="Genomic_DNA"/>
</dbReference>
<evidence type="ECO:0000313" key="3">
    <source>
        <dbReference type="Proteomes" id="UP000237144"/>
    </source>
</evidence>
<comment type="caution">
    <text evidence="2">The sequence shown here is derived from an EMBL/GenBank/DDBJ whole genome shotgun (WGS) entry which is preliminary data.</text>
</comment>